<evidence type="ECO:0000313" key="2">
    <source>
        <dbReference type="EMBL" id="KAG8051036.1"/>
    </source>
</evidence>
<feature type="compositionally biased region" description="Basic and acidic residues" evidence="1">
    <location>
        <begin position="62"/>
        <end position="74"/>
    </location>
</feature>
<dbReference type="EMBL" id="JAAALK010000289">
    <property type="protein sequence ID" value="KAG8051036.1"/>
    <property type="molecule type" value="Genomic_DNA"/>
</dbReference>
<protein>
    <submittedName>
        <fullName evidence="2">Uncharacterized protein</fullName>
    </submittedName>
</protein>
<dbReference type="Proteomes" id="UP000729402">
    <property type="component" value="Unassembled WGS sequence"/>
</dbReference>
<comment type="caution">
    <text evidence="2">The sequence shown here is derived from an EMBL/GenBank/DDBJ whole genome shotgun (WGS) entry which is preliminary data.</text>
</comment>
<proteinExistence type="predicted"/>
<organism evidence="2 3">
    <name type="scientific">Zizania palustris</name>
    <name type="common">Northern wild rice</name>
    <dbReference type="NCBI Taxonomy" id="103762"/>
    <lineage>
        <taxon>Eukaryota</taxon>
        <taxon>Viridiplantae</taxon>
        <taxon>Streptophyta</taxon>
        <taxon>Embryophyta</taxon>
        <taxon>Tracheophyta</taxon>
        <taxon>Spermatophyta</taxon>
        <taxon>Magnoliopsida</taxon>
        <taxon>Liliopsida</taxon>
        <taxon>Poales</taxon>
        <taxon>Poaceae</taxon>
        <taxon>BOP clade</taxon>
        <taxon>Oryzoideae</taxon>
        <taxon>Oryzeae</taxon>
        <taxon>Zizaniinae</taxon>
        <taxon>Zizania</taxon>
    </lineage>
</organism>
<sequence>MAVGTRKLFFTFHPLPSLASLSASLHLTPPLDPSHPLLAGGSFLSLSPAEARQRSPRLGSPPRERGSGGQDRRRAVAPQCWTDGLLLSLCSLLARAAGGLDWEPVGWRGDAVGGRLSSNRRS</sequence>
<gene>
    <name evidence="2" type="ORF">GUJ93_ZPchr0009g1115</name>
</gene>
<dbReference type="AlphaFoldDB" id="A0A8J5S727"/>
<reference evidence="2" key="1">
    <citation type="journal article" date="2021" name="bioRxiv">
        <title>Whole Genome Assembly and Annotation of Northern Wild Rice, Zizania palustris L., Supports a Whole Genome Duplication in the Zizania Genus.</title>
        <authorList>
            <person name="Haas M."/>
            <person name="Kono T."/>
            <person name="Macchietto M."/>
            <person name="Millas R."/>
            <person name="McGilp L."/>
            <person name="Shao M."/>
            <person name="Duquette J."/>
            <person name="Hirsch C.N."/>
            <person name="Kimball J."/>
        </authorList>
    </citation>
    <scope>NUCLEOTIDE SEQUENCE</scope>
    <source>
        <tissue evidence="2">Fresh leaf tissue</tissue>
    </source>
</reference>
<feature type="region of interest" description="Disordered" evidence="1">
    <location>
        <begin position="48"/>
        <end position="74"/>
    </location>
</feature>
<evidence type="ECO:0000256" key="1">
    <source>
        <dbReference type="SAM" id="MobiDB-lite"/>
    </source>
</evidence>
<keyword evidence="3" id="KW-1185">Reference proteome</keyword>
<reference evidence="2" key="2">
    <citation type="submission" date="2021-02" db="EMBL/GenBank/DDBJ databases">
        <authorList>
            <person name="Kimball J.A."/>
            <person name="Haas M.W."/>
            <person name="Macchietto M."/>
            <person name="Kono T."/>
            <person name="Duquette J."/>
            <person name="Shao M."/>
        </authorList>
    </citation>
    <scope>NUCLEOTIDE SEQUENCE</scope>
    <source>
        <tissue evidence="2">Fresh leaf tissue</tissue>
    </source>
</reference>
<name>A0A8J5S727_ZIZPA</name>
<accession>A0A8J5S727</accession>
<evidence type="ECO:0000313" key="3">
    <source>
        <dbReference type="Proteomes" id="UP000729402"/>
    </source>
</evidence>